<organism evidence="4">
    <name type="scientific">Streptomyces rugosporus</name>
    <dbReference type="NCBI Taxonomy" id="295838"/>
    <lineage>
        <taxon>Bacteria</taxon>
        <taxon>Bacillati</taxon>
        <taxon>Actinomycetota</taxon>
        <taxon>Actinomycetes</taxon>
        <taxon>Kitasatosporales</taxon>
        <taxon>Streptomycetaceae</taxon>
        <taxon>Streptomyces</taxon>
    </lineage>
</organism>
<dbReference type="EMBL" id="JX042309">
    <property type="protein sequence ID" value="AFV71332.1"/>
    <property type="molecule type" value="Genomic_DNA"/>
</dbReference>
<dbReference type="PANTHER" id="PTHR11487">
    <property type="entry name" value="THIOESTERASE"/>
    <property type="match status" value="1"/>
</dbReference>
<comment type="similarity">
    <text evidence="1">Belongs to the thioesterase family.</text>
</comment>
<dbReference type="SUPFAM" id="SSF53474">
    <property type="entry name" value="alpha/beta-Hydrolases"/>
    <property type="match status" value="1"/>
</dbReference>
<dbReference type="Pfam" id="PF00975">
    <property type="entry name" value="Thioesterase"/>
    <property type="match status" value="1"/>
</dbReference>
<dbReference type="InterPro" id="IPR020802">
    <property type="entry name" value="TesA-like"/>
</dbReference>
<evidence type="ECO:0000256" key="2">
    <source>
        <dbReference type="ARBA" id="ARBA00022801"/>
    </source>
</evidence>
<dbReference type="InterPro" id="IPR012223">
    <property type="entry name" value="TEII"/>
</dbReference>
<proteinExistence type="inferred from homology"/>
<dbReference type="Gene3D" id="3.40.50.1820">
    <property type="entry name" value="alpha/beta hydrolase"/>
    <property type="match status" value="1"/>
</dbReference>
<dbReference type="InterPro" id="IPR001031">
    <property type="entry name" value="Thioesterase"/>
</dbReference>
<dbReference type="GO" id="GO:0008610">
    <property type="term" value="P:lipid biosynthetic process"/>
    <property type="evidence" value="ECO:0007669"/>
    <property type="project" value="TreeGrafter"/>
</dbReference>
<dbReference type="GO" id="GO:0016787">
    <property type="term" value="F:hydrolase activity"/>
    <property type="evidence" value="ECO:0007669"/>
    <property type="project" value="UniProtKB-KW"/>
</dbReference>
<sequence>MDELWLRRFRPRAEGAAHLVCFPHAGGSATYYQPMSKRLPPEFDLLAVQYPGRQDRRREPFVRDLVSLADRISEVLAEIEGPLVFFGHSMGAVVAYETARRLAPDKLFASGRRAPSLRMHTAIHQRDDAGLVAEMRKVGGTDGRLFADRELLESVLPVVRNDYRAVETYVWPPGPPLDCPVTVVVGDADPQTTIDDAAAWRAHTSGPFDLHIMSGGHFYLDHHLDEVIKLISLAR</sequence>
<evidence type="ECO:0000259" key="3">
    <source>
        <dbReference type="SMART" id="SM00824"/>
    </source>
</evidence>
<protein>
    <submittedName>
        <fullName evidence="4">PyrG3</fullName>
    </submittedName>
</protein>
<evidence type="ECO:0000256" key="1">
    <source>
        <dbReference type="ARBA" id="ARBA00007169"/>
    </source>
</evidence>
<name>K7QRK2_STRRG</name>
<dbReference type="PANTHER" id="PTHR11487:SF0">
    <property type="entry name" value="S-ACYL FATTY ACID SYNTHASE THIOESTERASE, MEDIUM CHAIN"/>
    <property type="match status" value="1"/>
</dbReference>
<dbReference type="InterPro" id="IPR029058">
    <property type="entry name" value="AB_hydrolase_fold"/>
</dbReference>
<dbReference type="AlphaFoldDB" id="K7QRK2"/>
<keyword evidence="2" id="KW-0378">Hydrolase</keyword>
<gene>
    <name evidence="4" type="primary">pyrG3</name>
</gene>
<reference evidence="4" key="2">
    <citation type="journal article" date="2012" name="J. Am. Chem. Soc.">
        <title>Insights into pyrroindomycin biosynthesis reveal a uniform paradigm for tetramate/tetronate formation.</title>
        <authorList>
            <person name="Wu Q."/>
            <person name="Wu Z."/>
            <person name="Qu X."/>
            <person name="Liu W."/>
        </authorList>
    </citation>
    <scope>NUCLEOTIDE SEQUENCE</scope>
    <source>
        <strain evidence="4">NRRL 21084</strain>
    </source>
</reference>
<accession>K7QRK2</accession>
<feature type="domain" description="Thioesterase TesA-like" evidence="3">
    <location>
        <begin position="20"/>
        <end position="204"/>
    </location>
</feature>
<dbReference type="SMART" id="SM00824">
    <property type="entry name" value="PKS_TE"/>
    <property type="match status" value="1"/>
</dbReference>
<evidence type="ECO:0000313" key="4">
    <source>
        <dbReference type="EMBL" id="AFV71332.1"/>
    </source>
</evidence>
<reference evidence="4" key="1">
    <citation type="journal article" date="2012" name="Chem. Biol.">
        <title>Quartromicin biosynthesis: two alternative polyketide chains produced by one polyketide synthase assembly line.</title>
        <authorList>
            <person name="He H.Y."/>
            <person name="Pan H.X."/>
            <person name="Wu L.F."/>
            <person name="Zhang B.B."/>
            <person name="Chai H.B."/>
            <person name="Liu W."/>
            <person name="Tang G.L."/>
        </authorList>
    </citation>
    <scope>NUCLEOTIDE SEQUENCE</scope>
    <source>
        <strain evidence="4">NRRL 21084</strain>
    </source>
</reference>